<feature type="coiled-coil region" evidence="1">
    <location>
        <begin position="386"/>
        <end position="413"/>
    </location>
</feature>
<dbReference type="InterPro" id="IPR006119">
    <property type="entry name" value="Resolv_N"/>
</dbReference>
<feature type="domain" description="Recombinase" evidence="3">
    <location>
        <begin position="165"/>
        <end position="307"/>
    </location>
</feature>
<dbReference type="InterPro" id="IPR050639">
    <property type="entry name" value="SSR_resolvase"/>
</dbReference>
<dbReference type="PROSITE" id="PS51736">
    <property type="entry name" value="RECOMBINASES_3"/>
    <property type="match status" value="1"/>
</dbReference>
<accession>A0A926FDY5</accession>
<dbReference type="InterPro" id="IPR036162">
    <property type="entry name" value="Resolvase-like_N_sf"/>
</dbReference>
<keyword evidence="1" id="KW-0175">Coiled coil</keyword>
<dbReference type="PANTHER" id="PTHR30461">
    <property type="entry name" value="DNA-INVERTASE FROM LAMBDOID PROPHAGE"/>
    <property type="match status" value="1"/>
</dbReference>
<gene>
    <name evidence="4" type="ORF">H8706_08785</name>
</gene>
<dbReference type="InterPro" id="IPR025827">
    <property type="entry name" value="Zn_ribbon_recom_dom"/>
</dbReference>
<feature type="domain" description="Resolvase/invertase-type recombinase catalytic" evidence="2">
    <location>
        <begin position="5"/>
        <end position="157"/>
    </location>
</feature>
<keyword evidence="5" id="KW-1185">Reference proteome</keyword>
<dbReference type="AlphaFoldDB" id="A0A926FDY5"/>
<dbReference type="PROSITE" id="PS51737">
    <property type="entry name" value="RECOMBINASE_DNA_BIND"/>
    <property type="match status" value="1"/>
</dbReference>
<protein>
    <submittedName>
        <fullName evidence="4">Recombinase family protein</fullName>
    </submittedName>
</protein>
<dbReference type="InterPro" id="IPR011109">
    <property type="entry name" value="DNA_bind_recombinase_dom"/>
</dbReference>
<dbReference type="Pfam" id="PF07508">
    <property type="entry name" value="Recombinase"/>
    <property type="match status" value="1"/>
</dbReference>
<dbReference type="EMBL" id="JACRTE010000011">
    <property type="protein sequence ID" value="MBC8596962.1"/>
    <property type="molecule type" value="Genomic_DNA"/>
</dbReference>
<dbReference type="GO" id="GO:0003677">
    <property type="term" value="F:DNA binding"/>
    <property type="evidence" value="ECO:0007669"/>
    <property type="project" value="InterPro"/>
</dbReference>
<evidence type="ECO:0000313" key="5">
    <source>
        <dbReference type="Proteomes" id="UP000647416"/>
    </source>
</evidence>
<name>A0A926FDY5_9FIRM</name>
<dbReference type="Gene3D" id="3.90.1750.20">
    <property type="entry name" value="Putative Large Serine Recombinase, Chain B, Domain 2"/>
    <property type="match status" value="1"/>
</dbReference>
<dbReference type="Pfam" id="PF00239">
    <property type="entry name" value="Resolvase"/>
    <property type="match status" value="1"/>
</dbReference>
<dbReference type="GO" id="GO:0000150">
    <property type="term" value="F:DNA strand exchange activity"/>
    <property type="evidence" value="ECO:0007669"/>
    <property type="project" value="InterPro"/>
</dbReference>
<reference evidence="4" key="1">
    <citation type="submission" date="2020-08" db="EMBL/GenBank/DDBJ databases">
        <title>Genome public.</title>
        <authorList>
            <person name="Liu C."/>
            <person name="Sun Q."/>
        </authorList>
    </citation>
    <scope>NUCLEOTIDE SEQUENCE</scope>
    <source>
        <strain evidence="4">NSJ-50</strain>
    </source>
</reference>
<evidence type="ECO:0000256" key="1">
    <source>
        <dbReference type="SAM" id="Coils"/>
    </source>
</evidence>
<dbReference type="Proteomes" id="UP000647416">
    <property type="component" value="Unassembled WGS sequence"/>
</dbReference>
<dbReference type="SUPFAM" id="SSF53041">
    <property type="entry name" value="Resolvase-like"/>
    <property type="match status" value="1"/>
</dbReference>
<evidence type="ECO:0000313" key="4">
    <source>
        <dbReference type="EMBL" id="MBC8596962.1"/>
    </source>
</evidence>
<proteinExistence type="predicted"/>
<evidence type="ECO:0000259" key="2">
    <source>
        <dbReference type="PROSITE" id="PS51736"/>
    </source>
</evidence>
<dbReference type="Pfam" id="PF13408">
    <property type="entry name" value="Zn_ribbon_recom"/>
    <property type="match status" value="1"/>
</dbReference>
<dbReference type="SMART" id="SM00857">
    <property type="entry name" value="Resolvase"/>
    <property type="match status" value="1"/>
</dbReference>
<comment type="caution">
    <text evidence="4">The sequence shown here is derived from an EMBL/GenBank/DDBJ whole genome shotgun (WGS) entry which is preliminary data.</text>
</comment>
<dbReference type="PANTHER" id="PTHR30461:SF23">
    <property type="entry name" value="DNA RECOMBINASE-RELATED"/>
    <property type="match status" value="1"/>
</dbReference>
<sequence length="513" mass="59278">MDRYIIAIYLRLSVEDKRVESMSIESQRLLLRKYAEALGDNVEIIEYVDNGYSGTNLERPAVQQLLNDVKAYKVNCILVKDFSRFGRNSIEVGYFTQQIFPLFGVRFISVSDNYDSNEHRGDTGGIAVAVKYLVNEYYSRDLSVKTKSAKYTKMRRGEYKSGNYTYGYKAGDNGEQIIDEKAAETVKMIFELTADGKSAAYISKLLFDKNIPTPAQYKGIKGNYGSRFPNCKYWSISTINRIIVNEQYMGMFVMLKQKVQDVGSTKMVKRDESEWIKIPHHHDAIVSDELFEKANAVRRTFKQPNKKQRSYPLRGKVECGCCKHAMDYVPKKIPIYRCSYTRNDETEPCYKSEITEGALNQAIFDIISKQAESILNIDDVSKVDTAQIKTEQLADIEKQITACQKKKQLLYEQLLTEEITLDEYKCLKQEYDTKTENYRIQYDKFRKSEERSQLETENRAKIIRTAKAVKKETALTQALADMLIEKVCVYPDNRLEIEWKIKDFCTENAAEIG</sequence>
<organism evidence="4 5">
    <name type="scientific">Qingrenia yutianensis</name>
    <dbReference type="NCBI Taxonomy" id="2763676"/>
    <lineage>
        <taxon>Bacteria</taxon>
        <taxon>Bacillati</taxon>
        <taxon>Bacillota</taxon>
        <taxon>Clostridia</taxon>
        <taxon>Eubacteriales</taxon>
        <taxon>Oscillospiraceae</taxon>
        <taxon>Qingrenia</taxon>
    </lineage>
</organism>
<dbReference type="Gene3D" id="3.40.50.1390">
    <property type="entry name" value="Resolvase, N-terminal catalytic domain"/>
    <property type="match status" value="1"/>
</dbReference>
<dbReference type="RefSeq" id="WP_262432337.1">
    <property type="nucleotide sequence ID" value="NZ_JACRTE010000011.1"/>
</dbReference>
<evidence type="ECO:0000259" key="3">
    <source>
        <dbReference type="PROSITE" id="PS51737"/>
    </source>
</evidence>
<dbReference type="InterPro" id="IPR038109">
    <property type="entry name" value="DNA_bind_recomb_sf"/>
</dbReference>